<proteinExistence type="predicted"/>
<protein>
    <submittedName>
        <fullName evidence="2">Uncharacterized protein</fullName>
    </submittedName>
</protein>
<comment type="caution">
    <text evidence="2">The sequence shown here is derived from an EMBL/GenBank/DDBJ whole genome shotgun (WGS) entry which is preliminary data.</text>
</comment>
<dbReference type="OrthoDB" id="2692635at2"/>
<evidence type="ECO:0000256" key="1">
    <source>
        <dbReference type="SAM" id="Phobius"/>
    </source>
</evidence>
<keyword evidence="1" id="KW-1133">Transmembrane helix</keyword>
<accession>A0A0A5FWR0</accession>
<organism evidence="2 3">
    <name type="scientific">Pontibacillus marinus BH030004 = DSM 16465</name>
    <dbReference type="NCBI Taxonomy" id="1385511"/>
    <lineage>
        <taxon>Bacteria</taxon>
        <taxon>Bacillati</taxon>
        <taxon>Bacillota</taxon>
        <taxon>Bacilli</taxon>
        <taxon>Bacillales</taxon>
        <taxon>Bacillaceae</taxon>
        <taxon>Pontibacillus</taxon>
    </lineage>
</organism>
<dbReference type="AlphaFoldDB" id="A0A0A5FWR0"/>
<dbReference type="Proteomes" id="UP000030403">
    <property type="component" value="Unassembled WGS sequence"/>
</dbReference>
<reference evidence="2 3" key="1">
    <citation type="submission" date="2013-08" db="EMBL/GenBank/DDBJ databases">
        <authorList>
            <person name="Huang J."/>
            <person name="Wang G."/>
        </authorList>
    </citation>
    <scope>NUCLEOTIDE SEQUENCE [LARGE SCALE GENOMIC DNA]</scope>
    <source>
        <strain evidence="2 3">BH030004</strain>
    </source>
</reference>
<keyword evidence="1" id="KW-0812">Transmembrane</keyword>
<sequence length="182" mass="21885">MFKNIWKIGFAVMLVICCLLGYFWYSEVQQKRTMKKDMILHYVHMQNDVTRHLEGALEDVDEGEKFKEHMIKLENKIRNIYGTIGNATFIGRHADIPYVYYNLYFSGSDIVYEVVDKLQNNKFSDQTLSDLKDYYKKQTDLTSQLNIDEFANYSLEEYMEKMEEVNDYMDKYEEWRPTYNSK</sequence>
<dbReference type="RefSeq" id="WP_027447740.1">
    <property type="nucleotide sequence ID" value="NZ_AULJ01000091.1"/>
</dbReference>
<evidence type="ECO:0000313" key="2">
    <source>
        <dbReference type="EMBL" id="KGX83115.1"/>
    </source>
</evidence>
<gene>
    <name evidence="2" type="ORF">N783_06460</name>
</gene>
<keyword evidence="3" id="KW-1185">Reference proteome</keyword>
<evidence type="ECO:0000313" key="3">
    <source>
        <dbReference type="Proteomes" id="UP000030403"/>
    </source>
</evidence>
<keyword evidence="1" id="KW-0472">Membrane</keyword>
<name>A0A0A5FWR0_9BACI</name>
<feature type="transmembrane region" description="Helical" evidence="1">
    <location>
        <begin position="6"/>
        <end position="25"/>
    </location>
</feature>
<dbReference type="EMBL" id="AVPF01000152">
    <property type="protein sequence ID" value="KGX83115.1"/>
    <property type="molecule type" value="Genomic_DNA"/>
</dbReference>